<sequence>MSKDIHNTFVLLEIIFNISLIFSSHIFLFSFLFHIKVFKNSSLQLMKNIQKLIFTDDCQKLLLSLKQKMNNWYIFCKVDIQNEQVHILYNIFMSMSTLDSQLKSMSKIYEFHNTFFFHQFCYNEGKLLDESEFVSDLQKNVIMNHTINYIFIIYYHIQHYISLQEIIQKQTVIDIEHQLSEFKSALDNKSAQKML</sequence>
<dbReference type="PANTHER" id="PTHR37535:SF2">
    <property type="entry name" value="FINGER DOMAIN PROTEIN, PUTATIVE (AFU_ORTHOLOGUE AFUA_6G09300)-RELATED"/>
    <property type="match status" value="1"/>
</dbReference>
<evidence type="ECO:0000313" key="2">
    <source>
        <dbReference type="EMBL" id="EGC40639.1"/>
    </source>
</evidence>
<reference evidence="3" key="1">
    <citation type="submission" date="2008-07" db="EMBL/GenBank/DDBJ databases">
        <title>Annotation of Ajellomyces capsulatus strain H88.</title>
        <authorList>
            <person name="Champion M."/>
            <person name="Cuomo C."/>
            <person name="Ma L.-J."/>
            <person name="Henn M.R."/>
            <person name="Sil A."/>
            <person name="Goldman B."/>
            <person name="Young S.K."/>
            <person name="Kodira C.D."/>
            <person name="Zeng Q."/>
            <person name="Koehrsen M."/>
            <person name="Alvarado L."/>
            <person name="Berlin A."/>
            <person name="Borenstein D."/>
            <person name="Chen Z."/>
            <person name="Engels R."/>
            <person name="Freedman E."/>
            <person name="Gellesch M."/>
            <person name="Goldberg J."/>
            <person name="Griggs A."/>
            <person name="Gujja S."/>
            <person name="Heiman D."/>
            <person name="Hepburn T."/>
            <person name="Howarth C."/>
            <person name="Jen D."/>
            <person name="Larson L."/>
            <person name="Lewis B."/>
            <person name="Mehta T."/>
            <person name="Park D."/>
            <person name="Pearson M."/>
            <person name="Roberts A."/>
            <person name="Saif S."/>
            <person name="Shea T."/>
            <person name="Shenoy N."/>
            <person name="Sisk P."/>
            <person name="Stolte C."/>
            <person name="Sykes S."/>
            <person name="Walk T."/>
            <person name="White J."/>
            <person name="Yandava C."/>
            <person name="Klein B."/>
            <person name="McEwen J.G."/>
            <person name="Puccia R."/>
            <person name="Goldman G.H."/>
            <person name="Felipe M.S."/>
            <person name="Nino-Vega G."/>
            <person name="San-Blas G."/>
            <person name="Taylor J."/>
            <person name="Mendoza L."/>
            <person name="Galagan J."/>
            <person name="Nusbaum C."/>
            <person name="Birren B."/>
        </authorList>
    </citation>
    <scope>NUCLEOTIDE SEQUENCE [LARGE SCALE GENOMIC DNA]</scope>
    <source>
        <strain evidence="3">H88</strain>
    </source>
</reference>
<name>F0U694_AJEC8</name>
<feature type="transmembrane region" description="Helical" evidence="1">
    <location>
        <begin position="14"/>
        <end position="38"/>
    </location>
</feature>
<dbReference type="PANTHER" id="PTHR37535">
    <property type="entry name" value="FLUG DOMAIN PROTEIN"/>
    <property type="match status" value="1"/>
</dbReference>
<dbReference type="EMBL" id="DS990636">
    <property type="protein sequence ID" value="EGC40639.1"/>
    <property type="molecule type" value="Genomic_DNA"/>
</dbReference>
<organism evidence="3">
    <name type="scientific">Ajellomyces capsulatus (strain H88)</name>
    <name type="common">Darling's disease fungus</name>
    <name type="synonym">Histoplasma capsulatum</name>
    <dbReference type="NCBI Taxonomy" id="544711"/>
    <lineage>
        <taxon>Eukaryota</taxon>
        <taxon>Fungi</taxon>
        <taxon>Dikarya</taxon>
        <taxon>Ascomycota</taxon>
        <taxon>Pezizomycotina</taxon>
        <taxon>Eurotiomycetes</taxon>
        <taxon>Eurotiomycetidae</taxon>
        <taxon>Onygenales</taxon>
        <taxon>Ajellomycetaceae</taxon>
        <taxon>Histoplasma</taxon>
    </lineage>
</organism>
<gene>
    <name evidence="2" type="ORF">HCEG_00001</name>
</gene>
<keyword evidence="1" id="KW-0812">Transmembrane</keyword>
<dbReference type="OrthoDB" id="4206656at2759"/>
<proteinExistence type="predicted"/>
<evidence type="ECO:0000256" key="1">
    <source>
        <dbReference type="SAM" id="Phobius"/>
    </source>
</evidence>
<evidence type="ECO:0000313" key="3">
    <source>
        <dbReference type="Proteomes" id="UP000008142"/>
    </source>
</evidence>
<dbReference type="HOGENOM" id="CLU_1229637_0_0_1"/>
<keyword evidence="1" id="KW-0472">Membrane</keyword>
<accession>F0U694</accession>
<dbReference type="Pfam" id="PF11917">
    <property type="entry name" value="DUF3435"/>
    <property type="match status" value="1"/>
</dbReference>
<dbReference type="AlphaFoldDB" id="F0U694"/>
<dbReference type="Proteomes" id="UP000008142">
    <property type="component" value="Unassembled WGS sequence"/>
</dbReference>
<keyword evidence="1" id="KW-1133">Transmembrane helix</keyword>
<dbReference type="OMA" id="IMNHTIN"/>
<protein>
    <submittedName>
        <fullName evidence="2">C2H2 finger domain-containing protein</fullName>
    </submittedName>
</protein>
<dbReference type="VEuPathDB" id="FungiDB:I7I53_06988"/>
<dbReference type="STRING" id="544711.F0U694"/>
<dbReference type="InterPro" id="IPR021842">
    <property type="entry name" value="DUF3435"/>
</dbReference>